<organism evidence="1 2">
    <name type="scientific">Gigaspora rosea</name>
    <dbReference type="NCBI Taxonomy" id="44941"/>
    <lineage>
        <taxon>Eukaryota</taxon>
        <taxon>Fungi</taxon>
        <taxon>Fungi incertae sedis</taxon>
        <taxon>Mucoromycota</taxon>
        <taxon>Glomeromycotina</taxon>
        <taxon>Glomeromycetes</taxon>
        <taxon>Diversisporales</taxon>
        <taxon>Gigasporaceae</taxon>
        <taxon>Gigaspora</taxon>
    </lineage>
</organism>
<sequence length="69" mass="7956">MVYGLKSDQNDDMNVNQCNKALSDNNLNNLIKTFIKKTQHCKHKLEIIPYNQVTDITYIAKGGFRKRIG</sequence>
<reference evidence="1 2" key="1">
    <citation type="submission" date="2018-06" db="EMBL/GenBank/DDBJ databases">
        <title>Comparative genomics reveals the genomic features of Rhizophagus irregularis, R. cerebriforme, R. diaphanum and Gigaspora rosea, and their symbiotic lifestyle signature.</title>
        <authorList>
            <person name="Morin E."/>
            <person name="San Clemente H."/>
            <person name="Chen E.C.H."/>
            <person name="De La Providencia I."/>
            <person name="Hainaut M."/>
            <person name="Kuo A."/>
            <person name="Kohler A."/>
            <person name="Murat C."/>
            <person name="Tang N."/>
            <person name="Roy S."/>
            <person name="Loubradou J."/>
            <person name="Henrissat B."/>
            <person name="Grigoriev I.V."/>
            <person name="Corradi N."/>
            <person name="Roux C."/>
            <person name="Martin F.M."/>
        </authorList>
    </citation>
    <scope>NUCLEOTIDE SEQUENCE [LARGE SCALE GENOMIC DNA]</scope>
    <source>
        <strain evidence="1 2">DAOM 194757</strain>
    </source>
</reference>
<comment type="caution">
    <text evidence="1">The sequence shown here is derived from an EMBL/GenBank/DDBJ whole genome shotgun (WGS) entry which is preliminary data.</text>
</comment>
<proteinExistence type="predicted"/>
<keyword evidence="2" id="KW-1185">Reference proteome</keyword>
<gene>
    <name evidence="1" type="ORF">C2G38_2176035</name>
</gene>
<evidence type="ECO:0000313" key="1">
    <source>
        <dbReference type="EMBL" id="RIB21654.1"/>
    </source>
</evidence>
<accession>A0A397VGQ4</accession>
<dbReference type="AlphaFoldDB" id="A0A397VGQ4"/>
<dbReference type="EMBL" id="QKWP01000349">
    <property type="protein sequence ID" value="RIB21654.1"/>
    <property type="molecule type" value="Genomic_DNA"/>
</dbReference>
<dbReference type="Proteomes" id="UP000266673">
    <property type="component" value="Unassembled WGS sequence"/>
</dbReference>
<name>A0A397VGQ4_9GLOM</name>
<protein>
    <submittedName>
        <fullName evidence="1">Uncharacterized protein</fullName>
    </submittedName>
</protein>
<evidence type="ECO:0000313" key="2">
    <source>
        <dbReference type="Proteomes" id="UP000266673"/>
    </source>
</evidence>